<feature type="region of interest" description="Disordered" evidence="1">
    <location>
        <begin position="259"/>
        <end position="290"/>
    </location>
</feature>
<feature type="compositionally biased region" description="Low complexity" evidence="1">
    <location>
        <begin position="259"/>
        <end position="286"/>
    </location>
</feature>
<dbReference type="SUPFAM" id="SSF140383">
    <property type="entry name" value="BSD domain-like"/>
    <property type="match status" value="1"/>
</dbReference>
<proteinExistence type="predicted"/>
<organism evidence="3">
    <name type="scientific">Leishmania guyanensis</name>
    <dbReference type="NCBI Taxonomy" id="5670"/>
    <lineage>
        <taxon>Eukaryota</taxon>
        <taxon>Discoba</taxon>
        <taxon>Euglenozoa</taxon>
        <taxon>Kinetoplastea</taxon>
        <taxon>Metakinetoplastina</taxon>
        <taxon>Trypanosomatida</taxon>
        <taxon>Trypanosomatidae</taxon>
        <taxon>Leishmaniinae</taxon>
        <taxon>Leishmania</taxon>
        <taxon>Leishmania guyanensis species complex</taxon>
    </lineage>
</organism>
<dbReference type="SMART" id="SM00751">
    <property type="entry name" value="BSD"/>
    <property type="match status" value="1"/>
</dbReference>
<dbReference type="InterPro" id="IPR051494">
    <property type="entry name" value="BSD_domain-containing"/>
</dbReference>
<feature type="compositionally biased region" description="Acidic residues" evidence="1">
    <location>
        <begin position="609"/>
        <end position="619"/>
    </location>
</feature>
<dbReference type="Pfam" id="PF03909">
    <property type="entry name" value="BSD"/>
    <property type="match status" value="1"/>
</dbReference>
<evidence type="ECO:0000256" key="1">
    <source>
        <dbReference type="SAM" id="MobiDB-lite"/>
    </source>
</evidence>
<dbReference type="GO" id="GO:0005737">
    <property type="term" value="C:cytoplasm"/>
    <property type="evidence" value="ECO:0007669"/>
    <property type="project" value="TreeGrafter"/>
</dbReference>
<dbReference type="PANTHER" id="PTHR16019">
    <property type="entry name" value="SYNAPSE-ASSOCIATED PROTEIN"/>
    <property type="match status" value="1"/>
</dbReference>
<protein>
    <recommendedName>
        <fullName evidence="2">BSD domain-containing protein</fullName>
    </recommendedName>
</protein>
<sequence length="619" mass="66125">MAYMSSAEFVRNVGAHTTIYRWEASGLEDLNRQNKLSSLPFWIPNSTTRRHQFKVVLLRGLMLSASPATDPFGVLVEFIPPPPPPVVAASGSATSTAVSSSSPPSDFPGGCAVTCEVLPIDSTTPTAEGEGQCRRDDGAEAAQRKAITSTKMAVLNASNAQVSFPEFVSADVLHNPRYVRGAPKSFTLQITIETDINVPLHQAATTAFSLFSSLTTSVSHLLDSTAQLYHEGRESINGTIFAPTASALAHSSELWHGMTPSSSATAASGPTAPMTAAASTAATLPPWEQPPEEWRDRAAEWRSLVSERLAGLDGTYRHGVEKTLSPDEVGLLAEVGLMETDLWALYGLFDFDHDVQEGLLASAEVRAHRYRLVPARLKEETFWANYFWKVHCVGQCVTERQVAAVLVALCMPERAAQTKHSTTLEVLRHILDGEEVVAVLEDFIKRGEAAEPWCTVAAETARHYRDVLDVTSQRTDLAPNIHTQLGPTLSSLEEALSWYSDALAGTADPHAVSVDGDACAAAAAAAVATAKTVADEVAVNVADAALPASPQVVEADALSKQLWQEPSPEASPAPATPPAVKSATSSPHTSTSGGLPSASRVEFAKMPWEEEDEAEEPVM</sequence>
<reference evidence="3" key="1">
    <citation type="submission" date="2012-08" db="EMBL/GenBank/DDBJ databases">
        <title>Comparative genomics of metastatic and non-metastatic Leishmania guyanensis provides insights into polygenic factors involved in Leishmania RNA virus infection.</title>
        <authorList>
            <person name="Smith D."/>
            <person name="Hertz-Fowler C."/>
            <person name="Martin R."/>
            <person name="Dickens N."/>
            <person name="Fasel N."/>
            <person name="Falquet L."/>
            <person name="Beverley S."/>
            <person name="Zangger H."/>
            <person name="Calderon-Copete S."/>
            <person name="Mottram J."/>
            <person name="Xenarios I."/>
        </authorList>
    </citation>
    <scope>NUCLEOTIDE SEQUENCE</scope>
    <source>
        <strain evidence="3">MHOM/BR/75/M4147/SSU:IR2SAT-LUC</strain>
    </source>
</reference>
<feature type="compositionally biased region" description="Low complexity" evidence="1">
    <location>
        <begin position="578"/>
        <end position="587"/>
    </location>
</feature>
<dbReference type="EMBL" id="CALQ01000001">
    <property type="protein sequence ID" value="CCM12477.1"/>
    <property type="molecule type" value="Genomic_DNA"/>
</dbReference>
<dbReference type="InterPro" id="IPR035925">
    <property type="entry name" value="BSD_dom_sf"/>
</dbReference>
<name>A0A1E1IN06_LEIGU</name>
<gene>
    <name evidence="3" type="primary">LgM4147LRVhigh.01.00010.00070</name>
    <name evidence="3" type="ORF">BN36_0100070</name>
</gene>
<dbReference type="AlphaFoldDB" id="A0A1E1IN06"/>
<accession>A0A1E1IN06</accession>
<evidence type="ECO:0000259" key="2">
    <source>
        <dbReference type="PROSITE" id="PS50858"/>
    </source>
</evidence>
<dbReference type="InterPro" id="IPR005607">
    <property type="entry name" value="BSD_dom"/>
</dbReference>
<feature type="region of interest" description="Disordered" evidence="1">
    <location>
        <begin position="560"/>
        <end position="619"/>
    </location>
</feature>
<feature type="domain" description="BSD" evidence="2">
    <location>
        <begin position="343"/>
        <end position="394"/>
    </location>
</feature>
<evidence type="ECO:0000313" key="3">
    <source>
        <dbReference type="EMBL" id="CCM12477.1"/>
    </source>
</evidence>
<dbReference type="PANTHER" id="PTHR16019:SF5">
    <property type="entry name" value="BSD DOMAIN-CONTAINING PROTEIN 1"/>
    <property type="match status" value="1"/>
</dbReference>
<dbReference type="PROSITE" id="PS50858">
    <property type="entry name" value="BSD"/>
    <property type="match status" value="1"/>
</dbReference>
<dbReference type="Gene3D" id="1.10.3970.10">
    <property type="entry name" value="BSD domain"/>
    <property type="match status" value="1"/>
</dbReference>